<evidence type="ECO:0000313" key="4">
    <source>
        <dbReference type="Proteomes" id="UP001161405"/>
    </source>
</evidence>
<dbReference type="EMBL" id="BSNI01000002">
    <property type="protein sequence ID" value="GLQ17535.1"/>
    <property type="molecule type" value="Genomic_DNA"/>
</dbReference>
<feature type="signal peptide" evidence="1">
    <location>
        <begin position="1"/>
        <end position="22"/>
    </location>
</feature>
<keyword evidence="1" id="KW-0732">Signal</keyword>
<dbReference type="Gene3D" id="2.60.40.3680">
    <property type="match status" value="1"/>
</dbReference>
<reference evidence="3" key="1">
    <citation type="journal article" date="2014" name="Int. J. Syst. Evol. Microbiol.">
        <title>Complete genome of a new Firmicutes species belonging to the dominant human colonic microbiota ('Ruminococcus bicirculans') reveals two chromosomes and a selective capacity to utilize plant glucans.</title>
        <authorList>
            <consortium name="NISC Comparative Sequencing Program"/>
            <person name="Wegmann U."/>
            <person name="Louis P."/>
            <person name="Goesmann A."/>
            <person name="Henrissat B."/>
            <person name="Duncan S.H."/>
            <person name="Flint H.J."/>
        </authorList>
    </citation>
    <scope>NUCLEOTIDE SEQUENCE</scope>
    <source>
        <strain evidence="3">NBRC 107169</strain>
    </source>
</reference>
<evidence type="ECO:0000259" key="2">
    <source>
        <dbReference type="Pfam" id="PF14415"/>
    </source>
</evidence>
<protein>
    <recommendedName>
        <fullName evidence="2">DUF4424 domain-containing protein</fullName>
    </recommendedName>
</protein>
<comment type="caution">
    <text evidence="3">The sequence shown here is derived from an EMBL/GenBank/DDBJ whole genome shotgun (WGS) entry which is preliminary data.</text>
</comment>
<proteinExistence type="predicted"/>
<organism evidence="3 4">
    <name type="scientific">Maritalea porphyrae</name>
    <dbReference type="NCBI Taxonomy" id="880732"/>
    <lineage>
        <taxon>Bacteria</taxon>
        <taxon>Pseudomonadati</taxon>
        <taxon>Pseudomonadota</taxon>
        <taxon>Alphaproteobacteria</taxon>
        <taxon>Hyphomicrobiales</taxon>
        <taxon>Devosiaceae</taxon>
        <taxon>Maritalea</taxon>
    </lineage>
</organism>
<reference evidence="3" key="2">
    <citation type="submission" date="2023-01" db="EMBL/GenBank/DDBJ databases">
        <title>Draft genome sequence of Maritalea porphyrae strain NBRC 107169.</title>
        <authorList>
            <person name="Sun Q."/>
            <person name="Mori K."/>
        </authorList>
    </citation>
    <scope>NUCLEOTIDE SEQUENCE</scope>
    <source>
        <strain evidence="3">NBRC 107169</strain>
    </source>
</reference>
<dbReference type="InterPro" id="IPR025538">
    <property type="entry name" value="DUF4424"/>
</dbReference>
<sequence>MRTKSLAIFTACLLAANGNAVANDSSAKISAGGIVLEKTDKVRMLSEDLYVSKDLVKVSYVYKNITGSPANLTVAFPLPKITAESVYESYPEHFADTRFINFTTKIDGVAIEPREIINIKSHDGRNVTDFFKQRGLPLAPFDDFWSFGFDNEYDDVKNVVLLDELRQEKLLVKDADGYERRAWTTEIYYVWQYTFEPNVAVQVDHSYAPIIGGQFFAGDVTYDDWSFKAYFQKEFCASEGEWNALEKINAKIANPLISEVGYILQTGNNWAGTIGNFRLTLDKSDPRNIVTLCWDGKLTKIAPTQFRFEAENYTPNQDIVMAVTQGYRDY</sequence>
<name>A0ABQ5UQK4_9HYPH</name>
<evidence type="ECO:0000313" key="3">
    <source>
        <dbReference type="EMBL" id="GLQ17535.1"/>
    </source>
</evidence>
<accession>A0ABQ5UQK4</accession>
<feature type="chain" id="PRO_5047167000" description="DUF4424 domain-containing protein" evidence="1">
    <location>
        <begin position="23"/>
        <end position="330"/>
    </location>
</feature>
<gene>
    <name evidence="3" type="ORF">GCM10007879_17840</name>
</gene>
<dbReference type="RefSeq" id="WP_284363751.1">
    <property type="nucleotide sequence ID" value="NZ_BSNI01000002.1"/>
</dbReference>
<evidence type="ECO:0000256" key="1">
    <source>
        <dbReference type="SAM" id="SignalP"/>
    </source>
</evidence>
<dbReference type="Proteomes" id="UP001161405">
    <property type="component" value="Unassembled WGS sequence"/>
</dbReference>
<feature type="domain" description="DUF4424" evidence="2">
    <location>
        <begin position="22"/>
        <end position="319"/>
    </location>
</feature>
<keyword evidence="4" id="KW-1185">Reference proteome</keyword>
<dbReference type="Pfam" id="PF14415">
    <property type="entry name" value="DUF4424"/>
    <property type="match status" value="1"/>
</dbReference>